<dbReference type="PANTHER" id="PTHR30383:SF29">
    <property type="entry name" value="SGNH HYDROLASE-TYPE ESTERASE DOMAIN-CONTAINING PROTEIN"/>
    <property type="match status" value="1"/>
</dbReference>
<keyword evidence="3" id="KW-1185">Reference proteome</keyword>
<dbReference type="InterPro" id="IPR051532">
    <property type="entry name" value="Ester_Hydrolysis_Enzymes"/>
</dbReference>
<dbReference type="InterPro" id="IPR036514">
    <property type="entry name" value="SGNH_hydro_sf"/>
</dbReference>
<feature type="domain" description="SGNH hydrolase-type esterase" evidence="1">
    <location>
        <begin position="158"/>
        <end position="325"/>
    </location>
</feature>
<dbReference type="Pfam" id="PF14606">
    <property type="entry name" value="Lipase_GDSL_3"/>
    <property type="match status" value="1"/>
</dbReference>
<sequence>MRAYQMEFHNIAELEENPLRSGLKLQRFPQSIRASMGDQGRMAATQSSGCEIRFVTEAGKIRLTMEALETTGDLMVFKGDYVHSHHRLQPGVRHTILLEKPELFDKIKPELLQAGRFSTDVWRIFTCRYNAIFHELDTFGHAVRPPHADEVPKLRWLAYGSSITHGGAALNNVNTYIQQAARLLKVDVLNQGLSGACLCETEVVDYLVGREDWDLATLELGINMRRWFTPEEFKMRTTYLIEQITRKHPDKPIVVITTYPNFSNWLKEPDETSLRDDVYRQILRELVAAQSRPNLHLIEGSDILSDKAGLSCDLLHPSEAGHIQMGYNLAGKLQPIIEAHPHLL</sequence>
<accession>A0ABX0JEB0</accession>
<dbReference type="Gene3D" id="2.60.120.260">
    <property type="entry name" value="Galactose-binding domain-like"/>
    <property type="match status" value="1"/>
</dbReference>
<evidence type="ECO:0000313" key="2">
    <source>
        <dbReference type="EMBL" id="NHN32040.1"/>
    </source>
</evidence>
<evidence type="ECO:0000313" key="3">
    <source>
        <dbReference type="Proteomes" id="UP001165962"/>
    </source>
</evidence>
<organism evidence="2 3">
    <name type="scientific">Paenibacillus agricola</name>
    <dbReference type="NCBI Taxonomy" id="2716264"/>
    <lineage>
        <taxon>Bacteria</taxon>
        <taxon>Bacillati</taxon>
        <taxon>Bacillota</taxon>
        <taxon>Bacilli</taxon>
        <taxon>Bacillales</taxon>
        <taxon>Paenibacillaceae</taxon>
        <taxon>Paenibacillus</taxon>
    </lineage>
</organism>
<comment type="caution">
    <text evidence="2">The sequence shown here is derived from an EMBL/GenBank/DDBJ whole genome shotgun (WGS) entry which is preliminary data.</text>
</comment>
<reference evidence="2" key="1">
    <citation type="submission" date="2020-03" db="EMBL/GenBank/DDBJ databases">
        <title>Draft sequencing of Paenibacilllus sp. S3N08.</title>
        <authorList>
            <person name="Kim D.-U."/>
        </authorList>
    </citation>
    <scope>NUCLEOTIDE SEQUENCE</scope>
    <source>
        <strain evidence="2">S3N08</strain>
    </source>
</reference>
<gene>
    <name evidence="2" type="ORF">G9U52_19570</name>
</gene>
<dbReference type="SUPFAM" id="SSF52266">
    <property type="entry name" value="SGNH hydrolase"/>
    <property type="match status" value="1"/>
</dbReference>
<protein>
    <submittedName>
        <fullName evidence="2">Lipase</fullName>
    </submittedName>
</protein>
<dbReference type="Proteomes" id="UP001165962">
    <property type="component" value="Unassembled WGS sequence"/>
</dbReference>
<evidence type="ECO:0000259" key="1">
    <source>
        <dbReference type="Pfam" id="PF14606"/>
    </source>
</evidence>
<name>A0ABX0JEB0_9BACL</name>
<dbReference type="Gene3D" id="3.40.50.1110">
    <property type="entry name" value="SGNH hydrolase"/>
    <property type="match status" value="1"/>
</dbReference>
<dbReference type="InterPro" id="IPR013830">
    <property type="entry name" value="SGNH_hydro"/>
</dbReference>
<proteinExistence type="predicted"/>
<dbReference type="EMBL" id="JAAOIW010000007">
    <property type="protein sequence ID" value="NHN32040.1"/>
    <property type="molecule type" value="Genomic_DNA"/>
</dbReference>
<dbReference type="PANTHER" id="PTHR30383">
    <property type="entry name" value="THIOESTERASE 1/PROTEASE 1/LYSOPHOSPHOLIPASE L1"/>
    <property type="match status" value="1"/>
</dbReference>